<dbReference type="PANTHER" id="PTHR11129">
    <property type="entry name" value="PROTEIN FARNESYLTRANSFERASE ALPHA SUBUNIT/RAB GERANYLGERANYL TRANSFERASE ALPHA SUBUNIT"/>
    <property type="match status" value="1"/>
</dbReference>
<dbReference type="Pfam" id="PF01239">
    <property type="entry name" value="PPTA"/>
    <property type="match status" value="4"/>
</dbReference>
<keyword evidence="6" id="KW-0808">Transferase</keyword>
<dbReference type="Gene3D" id="1.25.40.120">
    <property type="entry name" value="Protein prenylyltransferase"/>
    <property type="match status" value="1"/>
</dbReference>
<evidence type="ECO:0000256" key="4">
    <source>
        <dbReference type="ARBA" id="ARBA00012702"/>
    </source>
</evidence>
<evidence type="ECO:0000256" key="8">
    <source>
        <dbReference type="ARBA" id="ARBA00022842"/>
    </source>
</evidence>
<dbReference type="Proteomes" id="UP000836788">
    <property type="component" value="Chromosome 12"/>
</dbReference>
<organism evidence="14">
    <name type="scientific">Phaeodactylum tricornutum</name>
    <name type="common">Diatom</name>
    <dbReference type="NCBI Taxonomy" id="2850"/>
    <lineage>
        <taxon>Eukaryota</taxon>
        <taxon>Sar</taxon>
        <taxon>Stramenopiles</taxon>
        <taxon>Ochrophyta</taxon>
        <taxon>Bacillariophyta</taxon>
        <taxon>Bacillariophyceae</taxon>
        <taxon>Bacillariophycidae</taxon>
        <taxon>Naviculales</taxon>
        <taxon>Phaeodactylaceae</taxon>
        <taxon>Phaeodactylum</taxon>
    </lineage>
</organism>
<evidence type="ECO:0000256" key="3">
    <source>
        <dbReference type="ARBA" id="ARBA00012700"/>
    </source>
</evidence>
<evidence type="ECO:0000256" key="1">
    <source>
        <dbReference type="ARBA" id="ARBA00001946"/>
    </source>
</evidence>
<keyword evidence="7" id="KW-0677">Repeat</keyword>
<evidence type="ECO:0000256" key="10">
    <source>
        <dbReference type="ARBA" id="ARBA00041392"/>
    </source>
</evidence>
<dbReference type="GO" id="GO:0004660">
    <property type="term" value="F:protein farnesyltransferase activity"/>
    <property type="evidence" value="ECO:0007669"/>
    <property type="project" value="UniProtKB-EC"/>
</dbReference>
<evidence type="ECO:0000256" key="5">
    <source>
        <dbReference type="ARBA" id="ARBA00022602"/>
    </source>
</evidence>
<dbReference type="GO" id="GO:0005953">
    <property type="term" value="C:CAAX-protein geranylgeranyltransferase complex"/>
    <property type="evidence" value="ECO:0007669"/>
    <property type="project" value="TreeGrafter"/>
</dbReference>
<dbReference type="AlphaFoldDB" id="A0A8J9SYS7"/>
<dbReference type="GO" id="GO:0004662">
    <property type="term" value="F:CAAX-protein geranylgeranyltransferase activity"/>
    <property type="evidence" value="ECO:0007669"/>
    <property type="project" value="UniProtKB-EC"/>
</dbReference>
<keyword evidence="5" id="KW-0637">Prenyltransferase</keyword>
<proteinExistence type="inferred from homology"/>
<name>A0A8J9SYS7_PHATR</name>
<accession>A0A8J9SYS7</accession>
<evidence type="ECO:0000256" key="2">
    <source>
        <dbReference type="ARBA" id="ARBA00006734"/>
    </source>
</evidence>
<dbReference type="InterPro" id="IPR002088">
    <property type="entry name" value="Prenyl_trans_a"/>
</dbReference>
<dbReference type="EMBL" id="OU594953">
    <property type="protein sequence ID" value="CAG9279874.1"/>
    <property type="molecule type" value="Genomic_DNA"/>
</dbReference>
<gene>
    <name evidence="14" type="ORF">PTTT1_LOCUS11482</name>
</gene>
<dbReference type="EC" id="2.5.1.58" evidence="4"/>
<protein>
    <recommendedName>
        <fullName evidence="9">Protein farnesyltransferase/geranylgeranyltransferase type-1 subunit alpha</fullName>
        <ecNumber evidence="4">2.5.1.58</ecNumber>
        <ecNumber evidence="3">2.5.1.59</ecNumber>
    </recommendedName>
    <alternativeName>
        <fullName evidence="12">CAAX farnesyltransferase subunit alpha</fullName>
    </alternativeName>
    <alternativeName>
        <fullName evidence="11">FTase-alpha</fullName>
    </alternativeName>
    <alternativeName>
        <fullName evidence="10">Ras proteins prenyltransferase subunit alpha</fullName>
    </alternativeName>
    <alternativeName>
        <fullName evidence="13">Type I protein geranyl-geranyltransferase subunit alpha</fullName>
    </alternativeName>
</protein>
<comment type="similarity">
    <text evidence="2">Belongs to the protein prenyltransferase subunit alpha family.</text>
</comment>
<evidence type="ECO:0000256" key="13">
    <source>
        <dbReference type="ARBA" id="ARBA00043219"/>
    </source>
</evidence>
<comment type="cofactor">
    <cofactor evidence="1">
        <name>Mg(2+)</name>
        <dbReference type="ChEBI" id="CHEBI:18420"/>
    </cofactor>
</comment>
<evidence type="ECO:0000256" key="9">
    <source>
        <dbReference type="ARBA" id="ARBA00040965"/>
    </source>
</evidence>
<dbReference type="GO" id="GO:0005965">
    <property type="term" value="C:protein farnesyltransferase complex"/>
    <property type="evidence" value="ECO:0007669"/>
    <property type="project" value="TreeGrafter"/>
</dbReference>
<dbReference type="SUPFAM" id="SSF48439">
    <property type="entry name" value="Protein prenylyltransferase"/>
    <property type="match status" value="1"/>
</dbReference>
<dbReference type="PANTHER" id="PTHR11129:SF1">
    <property type="entry name" value="PROTEIN FARNESYLTRANSFERASE_GERANYLGERANYLTRANSFERASE TYPE-1 SUBUNIT ALPHA"/>
    <property type="match status" value="1"/>
</dbReference>
<evidence type="ECO:0000256" key="11">
    <source>
        <dbReference type="ARBA" id="ARBA00042436"/>
    </source>
</evidence>
<evidence type="ECO:0000256" key="7">
    <source>
        <dbReference type="ARBA" id="ARBA00022737"/>
    </source>
</evidence>
<evidence type="ECO:0000256" key="6">
    <source>
        <dbReference type="ARBA" id="ARBA00022679"/>
    </source>
</evidence>
<dbReference type="EC" id="2.5.1.59" evidence="3"/>
<evidence type="ECO:0000313" key="14">
    <source>
        <dbReference type="EMBL" id="CAG9279874.1"/>
    </source>
</evidence>
<evidence type="ECO:0000256" key="12">
    <source>
        <dbReference type="ARBA" id="ARBA00043086"/>
    </source>
</evidence>
<reference evidence="14" key="1">
    <citation type="submission" date="2022-02" db="EMBL/GenBank/DDBJ databases">
        <authorList>
            <person name="Giguere J D."/>
        </authorList>
    </citation>
    <scope>NUCLEOTIDE SEQUENCE</scope>
    <source>
        <strain evidence="14">CCAP 1055/1</strain>
    </source>
</reference>
<keyword evidence="8" id="KW-0460">Magnesium</keyword>
<sequence>MPLTTIDLPTVFADLAPIPQQDGPHAVCRIDYPPDFTLAYDYMRALWKADERSRRALDLTTLCLELNPANYTVWHFRRLCLEALNLRNDQTQIGVDLALAADLGGSNPKNYQIWYHRRALLEKLDNPKILRDYCHQELSYIASVIVKDGKNYHAWSHRQWILRTLNDDTAWTDEVLYTEYLIDEDLHNNSAWNGRWFAVHRGQKELLSVETDGPAQADYAIKIARLDPYNESPWRFLIAVLNEQRPQLSHDQFIELVESYLGRILEIQENVVEPSGKGPCPNLLSAQVDLLEWMSDGSSKTKALDHLEELKTHDPIRKRYWAMRQQQIQAL</sequence>